<feature type="region of interest" description="Disordered" evidence="1">
    <location>
        <begin position="111"/>
        <end position="136"/>
    </location>
</feature>
<comment type="caution">
    <text evidence="2">The sequence shown here is derived from an EMBL/GenBank/DDBJ whole genome shotgun (WGS) entry which is preliminary data.</text>
</comment>
<accession>A0AAD7N7G1</accession>
<evidence type="ECO:0000313" key="3">
    <source>
        <dbReference type="Proteomes" id="UP001215598"/>
    </source>
</evidence>
<protein>
    <submittedName>
        <fullName evidence="2">Uncharacterized protein</fullName>
    </submittedName>
</protein>
<organism evidence="2 3">
    <name type="scientific">Mycena metata</name>
    <dbReference type="NCBI Taxonomy" id="1033252"/>
    <lineage>
        <taxon>Eukaryota</taxon>
        <taxon>Fungi</taxon>
        <taxon>Dikarya</taxon>
        <taxon>Basidiomycota</taxon>
        <taxon>Agaricomycotina</taxon>
        <taxon>Agaricomycetes</taxon>
        <taxon>Agaricomycetidae</taxon>
        <taxon>Agaricales</taxon>
        <taxon>Marasmiineae</taxon>
        <taxon>Mycenaceae</taxon>
        <taxon>Mycena</taxon>
    </lineage>
</organism>
<sequence>MRVSSAESGSGSIACKEEYEYEEKEDKGEAGEAVCATRMVRHIMRFPTFAAGTGTAFATKAAKWCSASTPVSYAKPATAVAHTTHRAHCTRLRHTSFGCVTALLRVRAPIREPHRQHARASATRSRRTPRPANRGSARAAASLFVVLSSTLGGARTRRVVTVLPMSKHLRVALRRSGSTRPPPLPRNLPRSLPRSLLLLLPLLCGHHLHHHHSYSHLSLHPRQPQ</sequence>
<name>A0AAD7N7G1_9AGAR</name>
<feature type="compositionally biased region" description="Basic residues" evidence="1">
    <location>
        <begin position="116"/>
        <end position="129"/>
    </location>
</feature>
<reference evidence="2" key="1">
    <citation type="submission" date="2023-03" db="EMBL/GenBank/DDBJ databases">
        <title>Massive genome expansion in bonnet fungi (Mycena s.s.) driven by repeated elements and novel gene families across ecological guilds.</title>
        <authorList>
            <consortium name="Lawrence Berkeley National Laboratory"/>
            <person name="Harder C.B."/>
            <person name="Miyauchi S."/>
            <person name="Viragh M."/>
            <person name="Kuo A."/>
            <person name="Thoen E."/>
            <person name="Andreopoulos B."/>
            <person name="Lu D."/>
            <person name="Skrede I."/>
            <person name="Drula E."/>
            <person name="Henrissat B."/>
            <person name="Morin E."/>
            <person name="Kohler A."/>
            <person name="Barry K."/>
            <person name="LaButti K."/>
            <person name="Morin E."/>
            <person name="Salamov A."/>
            <person name="Lipzen A."/>
            <person name="Mereny Z."/>
            <person name="Hegedus B."/>
            <person name="Baldrian P."/>
            <person name="Stursova M."/>
            <person name="Weitz H."/>
            <person name="Taylor A."/>
            <person name="Grigoriev I.V."/>
            <person name="Nagy L.G."/>
            <person name="Martin F."/>
            <person name="Kauserud H."/>
        </authorList>
    </citation>
    <scope>NUCLEOTIDE SEQUENCE</scope>
    <source>
        <strain evidence="2">CBHHK182m</strain>
    </source>
</reference>
<dbReference type="Proteomes" id="UP001215598">
    <property type="component" value="Unassembled WGS sequence"/>
</dbReference>
<evidence type="ECO:0000313" key="2">
    <source>
        <dbReference type="EMBL" id="KAJ7749982.1"/>
    </source>
</evidence>
<dbReference type="AlphaFoldDB" id="A0AAD7N7G1"/>
<evidence type="ECO:0000256" key="1">
    <source>
        <dbReference type="SAM" id="MobiDB-lite"/>
    </source>
</evidence>
<proteinExistence type="predicted"/>
<keyword evidence="3" id="KW-1185">Reference proteome</keyword>
<dbReference type="EMBL" id="JARKIB010000067">
    <property type="protein sequence ID" value="KAJ7749982.1"/>
    <property type="molecule type" value="Genomic_DNA"/>
</dbReference>
<gene>
    <name evidence="2" type="ORF">B0H16DRAFT_864224</name>
</gene>